<evidence type="ECO:0000259" key="6">
    <source>
        <dbReference type="PROSITE" id="PS50089"/>
    </source>
</evidence>
<evidence type="ECO:0000256" key="5">
    <source>
        <dbReference type="SAM" id="MobiDB-lite"/>
    </source>
</evidence>
<dbReference type="InterPro" id="IPR049627">
    <property type="entry name" value="SLX8"/>
</dbReference>
<dbReference type="PROSITE" id="PS00518">
    <property type="entry name" value="ZF_RING_1"/>
    <property type="match status" value="1"/>
</dbReference>
<dbReference type="OrthoDB" id="6105938at2759"/>
<dbReference type="SMART" id="SM00184">
    <property type="entry name" value="RING"/>
    <property type="match status" value="1"/>
</dbReference>
<dbReference type="GO" id="GO:0140082">
    <property type="term" value="F:SUMO-ubiquitin ligase activity"/>
    <property type="evidence" value="ECO:0007669"/>
    <property type="project" value="TreeGrafter"/>
</dbReference>
<dbReference type="SUPFAM" id="SSF57850">
    <property type="entry name" value="RING/U-box"/>
    <property type="match status" value="1"/>
</dbReference>
<feature type="compositionally biased region" description="Polar residues" evidence="5">
    <location>
        <begin position="1"/>
        <end position="16"/>
    </location>
</feature>
<dbReference type="Proteomes" id="UP000623129">
    <property type="component" value="Unassembled WGS sequence"/>
</dbReference>
<evidence type="ECO:0000256" key="4">
    <source>
        <dbReference type="PROSITE-ProRule" id="PRU00175"/>
    </source>
</evidence>
<dbReference type="GO" id="GO:0008270">
    <property type="term" value="F:zinc ion binding"/>
    <property type="evidence" value="ECO:0007669"/>
    <property type="project" value="UniProtKB-KW"/>
</dbReference>
<dbReference type="Gene3D" id="3.30.40.10">
    <property type="entry name" value="Zinc/RING finger domain, C3HC4 (zinc finger)"/>
    <property type="match status" value="1"/>
</dbReference>
<evidence type="ECO:0000313" key="7">
    <source>
        <dbReference type="EMBL" id="KAF3334383.1"/>
    </source>
</evidence>
<proteinExistence type="predicted"/>
<dbReference type="InterPro" id="IPR001841">
    <property type="entry name" value="Znf_RING"/>
</dbReference>
<name>A0A833R714_9POAL</name>
<dbReference type="GO" id="GO:0006511">
    <property type="term" value="P:ubiquitin-dependent protein catabolic process"/>
    <property type="evidence" value="ECO:0007669"/>
    <property type="project" value="TreeGrafter"/>
</dbReference>
<dbReference type="InterPro" id="IPR017907">
    <property type="entry name" value="Znf_RING_CS"/>
</dbReference>
<reference evidence="7" key="1">
    <citation type="submission" date="2020-01" db="EMBL/GenBank/DDBJ databases">
        <title>Genome sequence of Kobresia littledalei, the first chromosome-level genome in the family Cyperaceae.</title>
        <authorList>
            <person name="Qu G."/>
        </authorList>
    </citation>
    <scope>NUCLEOTIDE SEQUENCE</scope>
    <source>
        <strain evidence="7">C.B.Clarke</strain>
        <tissue evidence="7">Leaf</tissue>
    </source>
</reference>
<feature type="domain" description="RING-type" evidence="6">
    <location>
        <begin position="152"/>
        <end position="190"/>
    </location>
</feature>
<dbReference type="AlphaFoldDB" id="A0A833R714"/>
<evidence type="ECO:0000313" key="8">
    <source>
        <dbReference type="Proteomes" id="UP000623129"/>
    </source>
</evidence>
<accession>A0A833R714</accession>
<keyword evidence="1" id="KW-0479">Metal-binding</keyword>
<keyword evidence="8" id="KW-1185">Reference proteome</keyword>
<gene>
    <name evidence="7" type="ORF">FCM35_KLT20987</name>
</gene>
<keyword evidence="3" id="KW-0862">Zinc</keyword>
<dbReference type="GO" id="GO:0061630">
    <property type="term" value="F:ubiquitin protein ligase activity"/>
    <property type="evidence" value="ECO:0007669"/>
    <property type="project" value="InterPro"/>
</dbReference>
<organism evidence="7 8">
    <name type="scientific">Carex littledalei</name>
    <dbReference type="NCBI Taxonomy" id="544730"/>
    <lineage>
        <taxon>Eukaryota</taxon>
        <taxon>Viridiplantae</taxon>
        <taxon>Streptophyta</taxon>
        <taxon>Embryophyta</taxon>
        <taxon>Tracheophyta</taxon>
        <taxon>Spermatophyta</taxon>
        <taxon>Magnoliopsida</taxon>
        <taxon>Liliopsida</taxon>
        <taxon>Poales</taxon>
        <taxon>Cyperaceae</taxon>
        <taxon>Cyperoideae</taxon>
        <taxon>Cariceae</taxon>
        <taxon>Carex</taxon>
        <taxon>Carex subgen. Euthyceras</taxon>
    </lineage>
</organism>
<dbReference type="PROSITE" id="PS50089">
    <property type="entry name" value="ZF_RING_2"/>
    <property type="match status" value="1"/>
</dbReference>
<dbReference type="InterPro" id="IPR013083">
    <property type="entry name" value="Znf_RING/FYVE/PHD"/>
</dbReference>
<protein>
    <submittedName>
        <fullName evidence="7">E3 ubiquitin-protein ligase RNF4-like isoform X1</fullName>
    </submittedName>
</protein>
<dbReference type="Pfam" id="PF13923">
    <property type="entry name" value="zf-C3HC4_2"/>
    <property type="match status" value="1"/>
</dbReference>
<comment type="caution">
    <text evidence="7">The sequence shown here is derived from an EMBL/GenBank/DDBJ whole genome shotgun (WGS) entry which is preliminary data.</text>
</comment>
<dbReference type="GO" id="GO:0033768">
    <property type="term" value="C:SUMO-targeted ubiquitin ligase complex"/>
    <property type="evidence" value="ECO:0007669"/>
    <property type="project" value="TreeGrafter"/>
</dbReference>
<dbReference type="EMBL" id="SWLB01000009">
    <property type="protein sequence ID" value="KAF3334383.1"/>
    <property type="molecule type" value="Genomic_DNA"/>
</dbReference>
<dbReference type="PANTHER" id="PTHR47094">
    <property type="entry name" value="ELFLESS, ISOFORM B"/>
    <property type="match status" value="1"/>
</dbReference>
<feature type="region of interest" description="Disordered" evidence="5">
    <location>
        <begin position="1"/>
        <end position="29"/>
    </location>
</feature>
<sequence>MPRENSNCSRSTASSGNGRGRRRVQPVEVEPPFIDVDAIDVDDDDDDVIIVSPSRTRAPASNVSRRRPVVLLDDDVVEEVNPRPSGVAIEEEVSIVSGNNHNKRVRISPSAGGSAYQLVPRTKVIEIQPEPPQPVPVEVPPPPPPKEPTFSCPICLNQLTEPCSTTCGHVFCQSCIKASIQAQKKCPTCRKKLNKNSFHRLYLPNTVN</sequence>
<dbReference type="PANTHER" id="PTHR47094:SF20">
    <property type="entry name" value="OS09G0504700 PROTEIN"/>
    <property type="match status" value="1"/>
</dbReference>
<evidence type="ECO:0000256" key="2">
    <source>
        <dbReference type="ARBA" id="ARBA00022771"/>
    </source>
</evidence>
<evidence type="ECO:0000256" key="3">
    <source>
        <dbReference type="ARBA" id="ARBA00022833"/>
    </source>
</evidence>
<evidence type="ECO:0000256" key="1">
    <source>
        <dbReference type="ARBA" id="ARBA00022723"/>
    </source>
</evidence>
<keyword evidence="2 4" id="KW-0863">Zinc-finger</keyword>
<dbReference type="GO" id="GO:0032183">
    <property type="term" value="F:SUMO binding"/>
    <property type="evidence" value="ECO:0007669"/>
    <property type="project" value="TreeGrafter"/>
</dbReference>